<dbReference type="InterPro" id="IPR013078">
    <property type="entry name" value="His_Pase_superF_clade-1"/>
</dbReference>
<dbReference type="InterPro" id="IPR029033">
    <property type="entry name" value="His_PPase_superfam"/>
</dbReference>
<dbReference type="SUPFAM" id="SSF53254">
    <property type="entry name" value="Phosphoglycerate mutase-like"/>
    <property type="match status" value="1"/>
</dbReference>
<organism evidence="1 2">
    <name type="scientific">Campylobacter peloridis</name>
    <dbReference type="NCBI Taxonomy" id="488546"/>
    <lineage>
        <taxon>Bacteria</taxon>
        <taxon>Pseudomonadati</taxon>
        <taxon>Campylobacterota</taxon>
        <taxon>Epsilonproteobacteria</taxon>
        <taxon>Campylobacterales</taxon>
        <taxon>Campylobacteraceae</taxon>
        <taxon>Campylobacter</taxon>
    </lineage>
</organism>
<name>A0A5C7DLG3_9BACT</name>
<dbReference type="RefSeq" id="WP_147575576.1">
    <property type="nucleotide sequence ID" value="NZ_VOWB01000047.1"/>
</dbReference>
<dbReference type="Proteomes" id="UP000321310">
    <property type="component" value="Unassembled WGS sequence"/>
</dbReference>
<dbReference type="Gene3D" id="3.40.50.1240">
    <property type="entry name" value="Phosphoglycerate mutase-like"/>
    <property type="match status" value="1"/>
</dbReference>
<evidence type="ECO:0000313" key="2">
    <source>
        <dbReference type="Proteomes" id="UP000321310"/>
    </source>
</evidence>
<reference evidence="1 2" key="1">
    <citation type="submission" date="2019-07" db="EMBL/GenBank/DDBJ databases">
        <title>Rapid identification of Enteric Bacteria from Whole Genome Sequences (WGS) using Average Nucleotide Identity (ANI).</title>
        <authorList>
            <person name="Lane C."/>
        </authorList>
    </citation>
    <scope>NUCLEOTIDE SEQUENCE [LARGE SCALE GENOMIC DNA]</scope>
    <source>
        <strain evidence="1 2">2016D-0250</strain>
    </source>
</reference>
<dbReference type="AlphaFoldDB" id="A0A5C7DLG3"/>
<dbReference type="Pfam" id="PF00300">
    <property type="entry name" value="His_Phos_1"/>
    <property type="match status" value="1"/>
</dbReference>
<dbReference type="CDD" id="cd07067">
    <property type="entry name" value="HP_PGM_like"/>
    <property type="match status" value="1"/>
</dbReference>
<protein>
    <submittedName>
        <fullName evidence="1">Histidine phosphatase family protein</fullName>
    </submittedName>
</protein>
<proteinExistence type="predicted"/>
<comment type="caution">
    <text evidence="1">The sequence shown here is derived from an EMBL/GenBank/DDBJ whole genome shotgun (WGS) entry which is preliminary data.</text>
</comment>
<sequence>MKYIYLIRHAKAQKENYEQDLQRDLSSNGKDDLKTMIYRIKDLEFKAQSIISSPARRCIKTAQKLCKSFSLKEKDIKMEKGFYDGNLEDVLNFIKELKENRVVLVMHNPLLIDLCEYLTYIDLENFPTSAILCLQFDINNFKELKEHSGEVVFFDYPKSQELTK</sequence>
<dbReference type="EMBL" id="VOWB01000047">
    <property type="protein sequence ID" value="TXE81627.1"/>
    <property type="molecule type" value="Genomic_DNA"/>
</dbReference>
<gene>
    <name evidence="1" type="ORF">FPD46_04885</name>
</gene>
<accession>A0A5C7DLG3</accession>
<evidence type="ECO:0000313" key="1">
    <source>
        <dbReference type="EMBL" id="TXE81627.1"/>
    </source>
</evidence>